<proteinExistence type="predicted"/>
<organism evidence="1 2">
    <name type="scientific">Mollisia scopiformis</name>
    <name type="common">Conifer needle endophyte fungus</name>
    <name type="synonym">Phialocephala scopiformis</name>
    <dbReference type="NCBI Taxonomy" id="149040"/>
    <lineage>
        <taxon>Eukaryota</taxon>
        <taxon>Fungi</taxon>
        <taxon>Dikarya</taxon>
        <taxon>Ascomycota</taxon>
        <taxon>Pezizomycotina</taxon>
        <taxon>Leotiomycetes</taxon>
        <taxon>Helotiales</taxon>
        <taxon>Mollisiaceae</taxon>
        <taxon>Mollisia</taxon>
    </lineage>
</organism>
<protein>
    <submittedName>
        <fullName evidence="1">Uncharacterized protein</fullName>
    </submittedName>
</protein>
<evidence type="ECO:0000313" key="1">
    <source>
        <dbReference type="EMBL" id="KUJ24460.1"/>
    </source>
</evidence>
<keyword evidence="2" id="KW-1185">Reference proteome</keyword>
<dbReference type="EMBL" id="KQ947404">
    <property type="protein sequence ID" value="KUJ24460.1"/>
    <property type="molecule type" value="Genomic_DNA"/>
</dbReference>
<reference evidence="1 2" key="1">
    <citation type="submission" date="2015-10" db="EMBL/GenBank/DDBJ databases">
        <title>Full genome of DAOMC 229536 Phialocephala scopiformis, a fungal endophyte of spruce producing the potent anti-insectan compound rugulosin.</title>
        <authorList>
            <consortium name="DOE Joint Genome Institute"/>
            <person name="Walker A.K."/>
            <person name="Frasz S.L."/>
            <person name="Seifert K.A."/>
            <person name="Miller J.D."/>
            <person name="Mondo S.J."/>
            <person name="Labutti K."/>
            <person name="Lipzen A."/>
            <person name="Dockter R."/>
            <person name="Kennedy M."/>
            <person name="Grigoriev I.V."/>
            <person name="Spatafora J.W."/>
        </authorList>
    </citation>
    <scope>NUCLEOTIDE SEQUENCE [LARGE SCALE GENOMIC DNA]</scope>
    <source>
        <strain evidence="1 2">CBS 120377</strain>
    </source>
</reference>
<dbReference type="AlphaFoldDB" id="A0A194XVX5"/>
<dbReference type="KEGG" id="psco:LY89DRAFT_727485"/>
<sequence length="171" mass="19223">MEPCVPRIETAMLQLPVPGIWTGKQYTPQVVADRLWTSMKLCDKHASVFAGDLLQPYYALAFDADASAIGLDESMFVYTAKNFPWLFVAVDDGHRVFALAKSLVTADHHLSLGDWTIEVPGIQLTISCRKLEDRRWWRENVQADMSKLAGVLSLLSQLEQNGTIIPIEFRS</sequence>
<dbReference type="Proteomes" id="UP000070700">
    <property type="component" value="Unassembled WGS sequence"/>
</dbReference>
<dbReference type="InParanoid" id="A0A194XVX5"/>
<evidence type="ECO:0000313" key="2">
    <source>
        <dbReference type="Proteomes" id="UP000070700"/>
    </source>
</evidence>
<dbReference type="GeneID" id="28828883"/>
<name>A0A194XVX5_MOLSC</name>
<accession>A0A194XVX5</accession>
<dbReference type="RefSeq" id="XP_018078815.1">
    <property type="nucleotide sequence ID" value="XM_018219157.1"/>
</dbReference>
<gene>
    <name evidence="1" type="ORF">LY89DRAFT_727485</name>
</gene>